<keyword evidence="10" id="KW-1185">Reference proteome</keyword>
<evidence type="ECO:0000256" key="5">
    <source>
        <dbReference type="ARBA" id="ARBA00023295"/>
    </source>
</evidence>
<comment type="catalytic activity">
    <reaction evidence="1">
        <text>Hydrolysis of terminal non-reducing N-acetyl-D-hexosamine residues in N-acetyl-beta-D-hexosaminides.</text>
        <dbReference type="EC" id="3.2.1.52"/>
    </reaction>
</comment>
<keyword evidence="7" id="KW-0812">Transmembrane</keyword>
<dbReference type="SUPFAM" id="SSF51445">
    <property type="entry name" value="(Trans)glycosidases"/>
    <property type="match status" value="1"/>
</dbReference>
<dbReference type="InterPro" id="IPR036962">
    <property type="entry name" value="Glyco_hydro_3_N_sf"/>
</dbReference>
<accession>A0ABX5XGY6</accession>
<dbReference type="Pfam" id="PF00933">
    <property type="entry name" value="Glyco_hydro_3"/>
    <property type="match status" value="1"/>
</dbReference>
<dbReference type="PANTHER" id="PTHR30480">
    <property type="entry name" value="BETA-HEXOSAMINIDASE-RELATED"/>
    <property type="match status" value="1"/>
</dbReference>
<feature type="compositionally biased region" description="Low complexity" evidence="6">
    <location>
        <begin position="22"/>
        <end position="40"/>
    </location>
</feature>
<dbReference type="EMBL" id="CP041694">
    <property type="protein sequence ID" value="QDP76888.1"/>
    <property type="molecule type" value="Genomic_DNA"/>
</dbReference>
<evidence type="ECO:0000256" key="6">
    <source>
        <dbReference type="SAM" id="MobiDB-lite"/>
    </source>
</evidence>
<keyword evidence="4 9" id="KW-0378">Hydrolase</keyword>
<evidence type="ECO:0000259" key="8">
    <source>
        <dbReference type="Pfam" id="PF00933"/>
    </source>
</evidence>
<evidence type="ECO:0000256" key="3">
    <source>
        <dbReference type="ARBA" id="ARBA00012663"/>
    </source>
</evidence>
<evidence type="ECO:0000313" key="9">
    <source>
        <dbReference type="EMBL" id="QDP76888.1"/>
    </source>
</evidence>
<protein>
    <recommendedName>
        <fullName evidence="3">beta-N-acetylhexosaminidase</fullName>
        <ecNumber evidence="3">3.2.1.52</ecNumber>
    </recommendedName>
</protein>
<dbReference type="InterPro" id="IPR019800">
    <property type="entry name" value="Glyco_hydro_3_AS"/>
</dbReference>
<name>A0ABX5XGY6_CELCE</name>
<keyword evidence="7" id="KW-1133">Transmembrane helix</keyword>
<evidence type="ECO:0000256" key="1">
    <source>
        <dbReference type="ARBA" id="ARBA00001231"/>
    </source>
</evidence>
<comment type="similarity">
    <text evidence="2">Belongs to the glycosyl hydrolase 3 family.</text>
</comment>
<dbReference type="EC" id="3.2.1.52" evidence="3"/>
<feature type="compositionally biased region" description="Pro residues" evidence="6">
    <location>
        <begin position="158"/>
        <end position="171"/>
    </location>
</feature>
<feature type="compositionally biased region" description="Low complexity" evidence="6">
    <location>
        <begin position="62"/>
        <end position="71"/>
    </location>
</feature>
<reference evidence="9 10" key="1">
    <citation type="submission" date="2019-07" db="EMBL/GenBank/DDBJ databases">
        <title>Complete Genome Sequence and Methylome Analysis of Arthrobacter luteus NEB113.</title>
        <authorList>
            <person name="Fomenkov A."/>
            <person name="Anton B.P."/>
            <person name="Vincze T."/>
            <person name="Roberts R.J."/>
        </authorList>
    </citation>
    <scope>NUCLEOTIDE SEQUENCE [LARGE SCALE GENOMIC DNA]</scope>
    <source>
        <strain evidence="9 10">NEB113</strain>
    </source>
</reference>
<feature type="region of interest" description="Disordered" evidence="6">
    <location>
        <begin position="154"/>
        <end position="189"/>
    </location>
</feature>
<dbReference type="InterPro" id="IPR050226">
    <property type="entry name" value="NagZ_Beta-hexosaminidase"/>
</dbReference>
<feature type="region of interest" description="Disordered" evidence="6">
    <location>
        <begin position="1"/>
        <end position="110"/>
    </location>
</feature>
<evidence type="ECO:0000256" key="2">
    <source>
        <dbReference type="ARBA" id="ARBA00005336"/>
    </source>
</evidence>
<feature type="compositionally biased region" description="Basic and acidic residues" evidence="6">
    <location>
        <begin position="76"/>
        <end position="88"/>
    </location>
</feature>
<evidence type="ECO:0000256" key="4">
    <source>
        <dbReference type="ARBA" id="ARBA00022801"/>
    </source>
</evidence>
<feature type="transmembrane region" description="Helical" evidence="7">
    <location>
        <begin position="131"/>
        <end position="150"/>
    </location>
</feature>
<proteinExistence type="inferred from homology"/>
<dbReference type="Proteomes" id="UP000319068">
    <property type="component" value="Chromosome"/>
</dbReference>
<keyword evidence="7" id="KW-0472">Membrane</keyword>
<organism evidence="9 10">
    <name type="scientific">Cellulosimicrobium cellulans</name>
    <name type="common">Arthrobacter luteus</name>
    <dbReference type="NCBI Taxonomy" id="1710"/>
    <lineage>
        <taxon>Bacteria</taxon>
        <taxon>Bacillati</taxon>
        <taxon>Actinomycetota</taxon>
        <taxon>Actinomycetes</taxon>
        <taxon>Micrococcales</taxon>
        <taxon>Promicromonosporaceae</taxon>
        <taxon>Cellulosimicrobium</taxon>
    </lineage>
</organism>
<sequence length="526" mass="53545">MSPGAGQDPTAADAGRACGPETRTTAPARASTAATSAATALRRRPGATRREGGRGVIAGLQVRGVRPAAARPGRHVTQETRRDADHDANPVVTSVIPPGGRGIARDGPLRGRRATVASEVSPVTARARTTWIVVAVVTALAAVAAVAWYLTRPASAPQAPPSGTPSAPADPTPSGTSPTPSTPPEDPLAGWTLEQKVGQLFMVGVDVRDPQQVSYDAVSRLHVGNVFLAGRSQAGTGPTADLVAGFTALVSPETTNGTPLFVATDQEGGKVQVLRGPGFSQIPTATDQARLDPATLQADATTWGAELAAAGVNLNLAPVMDLLPEGTAAQNPPIGAFQRSYGFTPDSVTSHANAFSAGMEASGVDVTIKHFPGLGRVTENTDTDAGVTDDVTTRDDASVAVFASGIEAGAAFVMTSTAVYPQIDGTLPAAFSPVVVDGMLRGDLGFDGVVLTDDVSAAQQVQAWSPADRAVLTIAAGGDMVLASADPSVVEPMVAAVVERASSDDAFAAQVDAAVLRVLAAKERLR</sequence>
<gene>
    <name evidence="9" type="ORF">FOG94_01005</name>
</gene>
<dbReference type="Gene3D" id="3.20.20.300">
    <property type="entry name" value="Glycoside hydrolase, family 3, N-terminal domain"/>
    <property type="match status" value="1"/>
</dbReference>
<dbReference type="InterPro" id="IPR017853">
    <property type="entry name" value="GH"/>
</dbReference>
<dbReference type="PANTHER" id="PTHR30480:SF13">
    <property type="entry name" value="BETA-HEXOSAMINIDASE"/>
    <property type="match status" value="1"/>
</dbReference>
<dbReference type="InterPro" id="IPR001764">
    <property type="entry name" value="Glyco_hydro_3_N"/>
</dbReference>
<dbReference type="PROSITE" id="PS00775">
    <property type="entry name" value="GLYCOSYL_HYDROL_F3"/>
    <property type="match status" value="1"/>
</dbReference>
<feature type="domain" description="Glycoside hydrolase family 3 N-terminal" evidence="8">
    <location>
        <begin position="192"/>
        <end position="520"/>
    </location>
</feature>
<evidence type="ECO:0000313" key="10">
    <source>
        <dbReference type="Proteomes" id="UP000319068"/>
    </source>
</evidence>
<dbReference type="GO" id="GO:0016787">
    <property type="term" value="F:hydrolase activity"/>
    <property type="evidence" value="ECO:0007669"/>
    <property type="project" value="UniProtKB-KW"/>
</dbReference>
<keyword evidence="5" id="KW-0326">Glycosidase</keyword>
<evidence type="ECO:0000256" key="7">
    <source>
        <dbReference type="SAM" id="Phobius"/>
    </source>
</evidence>